<name>A0AAQ1GKQ0_9BURK</name>
<dbReference type="EMBL" id="FNZM01000017">
    <property type="protein sequence ID" value="SEK09311.1"/>
    <property type="molecule type" value="Genomic_DNA"/>
</dbReference>
<dbReference type="Proteomes" id="UP000183529">
    <property type="component" value="Unassembled WGS sequence"/>
</dbReference>
<protein>
    <submittedName>
        <fullName evidence="1">Uncharacterized protein</fullName>
    </submittedName>
</protein>
<organism evidence="1 2">
    <name type="scientific">Paraburkholderia tropica</name>
    <dbReference type="NCBI Taxonomy" id="92647"/>
    <lineage>
        <taxon>Bacteria</taxon>
        <taxon>Pseudomonadati</taxon>
        <taxon>Pseudomonadota</taxon>
        <taxon>Betaproteobacteria</taxon>
        <taxon>Burkholderiales</taxon>
        <taxon>Burkholderiaceae</taxon>
        <taxon>Paraburkholderia</taxon>
    </lineage>
</organism>
<comment type="caution">
    <text evidence="1">The sequence shown here is derived from an EMBL/GenBank/DDBJ whole genome shotgun (WGS) entry which is preliminary data.</text>
</comment>
<reference evidence="1 2" key="1">
    <citation type="submission" date="2016-10" db="EMBL/GenBank/DDBJ databases">
        <authorList>
            <person name="Varghese N."/>
            <person name="Submissions S."/>
        </authorList>
    </citation>
    <scope>NUCLEOTIDE SEQUENCE [LARGE SCALE GENOMIC DNA]</scope>
    <source>
        <strain evidence="1 2">LMG 22274</strain>
    </source>
</reference>
<accession>A0AAQ1GKQ0</accession>
<gene>
    <name evidence="1" type="ORF">SAMN05216550_117172</name>
</gene>
<sequence length="55" mass="5959">MNNSYQVQGDLASEKSSEAYPTMVLCEDCVANHEVLVDEGPSNEDCEDCGNSSDE</sequence>
<proteinExistence type="predicted"/>
<evidence type="ECO:0000313" key="2">
    <source>
        <dbReference type="Proteomes" id="UP000183529"/>
    </source>
</evidence>
<dbReference type="AlphaFoldDB" id="A0AAQ1GKQ0"/>
<evidence type="ECO:0000313" key="1">
    <source>
        <dbReference type="EMBL" id="SEK09311.1"/>
    </source>
</evidence>